<keyword evidence="6" id="KW-0406">Ion transport</keyword>
<gene>
    <name evidence="10" type="ORF">M408DRAFT_78157</name>
</gene>
<sequence length="485" mass="54898">MTTPDYRFHREPPRRLTTVRTEVNATTTIIGGVPDAHPLSISFLRGIRKAILATAFFRSWHFIIIFTVEATILTYLYQVKGYTLLAIDNTLLAVLGTVLGFVISYRSSASFDRYNEGRRYWSQVVYNIRMFGKTAWYHVPDVPLGGMQLAPARNLQEYKARSLVEKKTVLNLLEGFAVALKHYLRGEEGCYYEDLYPLVKFLPQYALPAGTDVRFPTRKRDKKPPPRAPVMPSPKQEEFLPLPVTANGRTMTFTVMPPDDGKASRQQTQEAQTEDNVVYLLPSKNPPPYHIFDMWPFSLCIRAIQKRGMDLGGRKALRDRARNRVGADNVPLEITHYLSSYISSLQQRGVDGLTTGQMAGALSQLVDALTGLERILTTPIPWAYQVHLWTVTLVWLLALPFQVIKPMGWLAIPGVALAAFVYCGLMKCAEELENPFGYDYSDLNLDHFAYNIIRKELQAMMALPMPEPTKWGMLLLPFESAALVI</sequence>
<evidence type="ECO:0000313" key="11">
    <source>
        <dbReference type="Proteomes" id="UP000054097"/>
    </source>
</evidence>
<feature type="transmembrane region" description="Helical" evidence="9">
    <location>
        <begin position="407"/>
        <end position="425"/>
    </location>
</feature>
<feature type="transmembrane region" description="Helical" evidence="9">
    <location>
        <begin position="55"/>
        <end position="76"/>
    </location>
</feature>
<evidence type="ECO:0000256" key="4">
    <source>
        <dbReference type="ARBA" id="ARBA00022692"/>
    </source>
</evidence>
<keyword evidence="5 9" id="KW-1133">Transmembrane helix</keyword>
<dbReference type="PANTHER" id="PTHR33281:SF19">
    <property type="entry name" value="VOLTAGE-DEPENDENT ANION CHANNEL-FORMING PROTEIN YNEE"/>
    <property type="match status" value="1"/>
</dbReference>
<accession>A0A0C3AEA2</accession>
<keyword evidence="2" id="KW-0813">Transport</keyword>
<dbReference type="STRING" id="933852.A0A0C3AEA2"/>
<dbReference type="OrthoDB" id="1368at2759"/>
<comment type="subcellular location">
    <subcellularLocation>
        <location evidence="1">Cell membrane</location>
        <topology evidence="1">Multi-pass membrane protein</topology>
    </subcellularLocation>
</comment>
<dbReference type="PANTHER" id="PTHR33281">
    <property type="entry name" value="UPF0187 PROTEIN YNEE"/>
    <property type="match status" value="1"/>
</dbReference>
<dbReference type="GO" id="GO:0005254">
    <property type="term" value="F:chloride channel activity"/>
    <property type="evidence" value="ECO:0007669"/>
    <property type="project" value="InterPro"/>
</dbReference>
<feature type="transmembrane region" description="Helical" evidence="9">
    <location>
        <begin position="382"/>
        <end position="401"/>
    </location>
</feature>
<dbReference type="AlphaFoldDB" id="A0A0C3AEA2"/>
<evidence type="ECO:0000256" key="2">
    <source>
        <dbReference type="ARBA" id="ARBA00022448"/>
    </source>
</evidence>
<organism evidence="10 11">
    <name type="scientific">Serendipita vermifera MAFF 305830</name>
    <dbReference type="NCBI Taxonomy" id="933852"/>
    <lineage>
        <taxon>Eukaryota</taxon>
        <taxon>Fungi</taxon>
        <taxon>Dikarya</taxon>
        <taxon>Basidiomycota</taxon>
        <taxon>Agaricomycotina</taxon>
        <taxon>Agaricomycetes</taxon>
        <taxon>Sebacinales</taxon>
        <taxon>Serendipitaceae</taxon>
        <taxon>Serendipita</taxon>
    </lineage>
</organism>
<evidence type="ECO:0000256" key="3">
    <source>
        <dbReference type="ARBA" id="ARBA00022475"/>
    </source>
</evidence>
<keyword evidence="7 9" id="KW-0472">Membrane</keyword>
<dbReference type="InterPro" id="IPR044669">
    <property type="entry name" value="YneE/VCCN1/2-like"/>
</dbReference>
<evidence type="ECO:0000256" key="5">
    <source>
        <dbReference type="ARBA" id="ARBA00022989"/>
    </source>
</evidence>
<keyword evidence="4 9" id="KW-0812">Transmembrane</keyword>
<dbReference type="HOGENOM" id="CLU_029790_6_1_1"/>
<feature type="transmembrane region" description="Helical" evidence="9">
    <location>
        <begin position="82"/>
        <end position="103"/>
    </location>
</feature>
<dbReference type="EMBL" id="KN824344">
    <property type="protein sequence ID" value="KIM22990.1"/>
    <property type="molecule type" value="Genomic_DNA"/>
</dbReference>
<dbReference type="GO" id="GO:0005886">
    <property type="term" value="C:plasma membrane"/>
    <property type="evidence" value="ECO:0007669"/>
    <property type="project" value="UniProtKB-SubCell"/>
</dbReference>
<evidence type="ECO:0000256" key="6">
    <source>
        <dbReference type="ARBA" id="ARBA00023065"/>
    </source>
</evidence>
<reference evidence="11" key="2">
    <citation type="submission" date="2015-01" db="EMBL/GenBank/DDBJ databases">
        <title>Evolutionary Origins and Diversification of the Mycorrhizal Mutualists.</title>
        <authorList>
            <consortium name="DOE Joint Genome Institute"/>
            <consortium name="Mycorrhizal Genomics Consortium"/>
            <person name="Kohler A."/>
            <person name="Kuo A."/>
            <person name="Nagy L.G."/>
            <person name="Floudas D."/>
            <person name="Copeland A."/>
            <person name="Barry K.W."/>
            <person name="Cichocki N."/>
            <person name="Veneault-Fourrey C."/>
            <person name="LaButti K."/>
            <person name="Lindquist E.A."/>
            <person name="Lipzen A."/>
            <person name="Lundell T."/>
            <person name="Morin E."/>
            <person name="Murat C."/>
            <person name="Riley R."/>
            <person name="Ohm R."/>
            <person name="Sun H."/>
            <person name="Tunlid A."/>
            <person name="Henrissat B."/>
            <person name="Grigoriev I.V."/>
            <person name="Hibbett D.S."/>
            <person name="Martin F."/>
        </authorList>
    </citation>
    <scope>NUCLEOTIDE SEQUENCE [LARGE SCALE GENOMIC DNA]</scope>
    <source>
        <strain evidence="11">MAFF 305830</strain>
    </source>
</reference>
<dbReference type="Proteomes" id="UP000054097">
    <property type="component" value="Unassembled WGS sequence"/>
</dbReference>
<keyword evidence="3" id="KW-1003">Cell membrane</keyword>
<feature type="region of interest" description="Disordered" evidence="8">
    <location>
        <begin position="215"/>
        <end position="236"/>
    </location>
</feature>
<evidence type="ECO:0000256" key="8">
    <source>
        <dbReference type="SAM" id="MobiDB-lite"/>
    </source>
</evidence>
<protein>
    <submittedName>
        <fullName evidence="10">Uncharacterized protein</fullName>
    </submittedName>
</protein>
<evidence type="ECO:0000256" key="1">
    <source>
        <dbReference type="ARBA" id="ARBA00004651"/>
    </source>
</evidence>
<name>A0A0C3AEA2_SERVB</name>
<dbReference type="Pfam" id="PF25539">
    <property type="entry name" value="Bestrophin_2"/>
    <property type="match status" value="2"/>
</dbReference>
<evidence type="ECO:0000256" key="9">
    <source>
        <dbReference type="SAM" id="Phobius"/>
    </source>
</evidence>
<keyword evidence="11" id="KW-1185">Reference proteome</keyword>
<reference evidence="10 11" key="1">
    <citation type="submission" date="2014-04" db="EMBL/GenBank/DDBJ databases">
        <authorList>
            <consortium name="DOE Joint Genome Institute"/>
            <person name="Kuo A."/>
            <person name="Zuccaro A."/>
            <person name="Kohler A."/>
            <person name="Nagy L.G."/>
            <person name="Floudas D."/>
            <person name="Copeland A."/>
            <person name="Barry K.W."/>
            <person name="Cichocki N."/>
            <person name="Veneault-Fourrey C."/>
            <person name="LaButti K."/>
            <person name="Lindquist E.A."/>
            <person name="Lipzen A."/>
            <person name="Lundell T."/>
            <person name="Morin E."/>
            <person name="Murat C."/>
            <person name="Sun H."/>
            <person name="Tunlid A."/>
            <person name="Henrissat B."/>
            <person name="Grigoriev I.V."/>
            <person name="Hibbett D.S."/>
            <person name="Martin F."/>
            <person name="Nordberg H.P."/>
            <person name="Cantor M.N."/>
            <person name="Hua S.X."/>
        </authorList>
    </citation>
    <scope>NUCLEOTIDE SEQUENCE [LARGE SCALE GENOMIC DNA]</scope>
    <source>
        <strain evidence="10 11">MAFF 305830</strain>
    </source>
</reference>
<evidence type="ECO:0000256" key="7">
    <source>
        <dbReference type="ARBA" id="ARBA00023136"/>
    </source>
</evidence>
<evidence type="ECO:0000313" key="10">
    <source>
        <dbReference type="EMBL" id="KIM22990.1"/>
    </source>
</evidence>
<proteinExistence type="predicted"/>